<dbReference type="RefSeq" id="WP_090025809.1">
    <property type="nucleotide sequence ID" value="NZ_FNEB01000001.1"/>
</dbReference>
<feature type="chain" id="PRO_5011432556" description="Molybdate-binding protein ModA" evidence="14">
    <location>
        <begin position="22"/>
        <end position="255"/>
    </location>
</feature>
<dbReference type="InterPro" id="IPR005950">
    <property type="entry name" value="ModA"/>
</dbReference>
<evidence type="ECO:0000256" key="2">
    <source>
        <dbReference type="ARBA" id="ARBA00009175"/>
    </source>
</evidence>
<dbReference type="Proteomes" id="UP000199340">
    <property type="component" value="Unassembled WGS sequence"/>
</dbReference>
<evidence type="ECO:0000256" key="13">
    <source>
        <dbReference type="PIRSR" id="PIRSR004846-1"/>
    </source>
</evidence>
<dbReference type="Gene3D" id="3.40.190.10">
    <property type="entry name" value="Periplasmic binding protein-like II"/>
    <property type="match status" value="2"/>
</dbReference>
<evidence type="ECO:0000256" key="9">
    <source>
        <dbReference type="ARBA" id="ARBA00056002"/>
    </source>
</evidence>
<comment type="subcellular location">
    <subcellularLocation>
        <location evidence="1">Cell membrane</location>
    </subcellularLocation>
</comment>
<dbReference type="GO" id="GO:0046872">
    <property type="term" value="F:metal ion binding"/>
    <property type="evidence" value="ECO:0007669"/>
    <property type="project" value="UniProtKB-KW"/>
</dbReference>
<dbReference type="GO" id="GO:0005886">
    <property type="term" value="C:plasma membrane"/>
    <property type="evidence" value="ECO:0007669"/>
    <property type="project" value="UniProtKB-SubCell"/>
</dbReference>
<dbReference type="GO" id="GO:0030288">
    <property type="term" value="C:outer membrane-bounded periplasmic space"/>
    <property type="evidence" value="ECO:0007669"/>
    <property type="project" value="TreeGrafter"/>
</dbReference>
<evidence type="ECO:0000256" key="10">
    <source>
        <dbReference type="ARBA" id="ARBA00062515"/>
    </source>
</evidence>
<dbReference type="InterPro" id="IPR050682">
    <property type="entry name" value="ModA/WtpA"/>
</dbReference>
<feature type="binding site" evidence="13">
    <location>
        <position position="190"/>
    </location>
    <ligand>
        <name>molybdate</name>
        <dbReference type="ChEBI" id="CHEBI:36264"/>
    </ligand>
</feature>
<comment type="similarity">
    <text evidence="2">Belongs to the bacterial solute-binding protein ModA family.</text>
</comment>
<evidence type="ECO:0000256" key="14">
    <source>
        <dbReference type="SAM" id="SignalP"/>
    </source>
</evidence>
<dbReference type="AlphaFoldDB" id="A0A1G8H170"/>
<dbReference type="EMBL" id="FNEB01000001">
    <property type="protein sequence ID" value="SDI00364.1"/>
    <property type="molecule type" value="Genomic_DNA"/>
</dbReference>
<keyword evidence="8" id="KW-0826">Tungsten</keyword>
<feature type="binding site" evidence="13">
    <location>
        <position position="172"/>
    </location>
    <ligand>
        <name>molybdate</name>
        <dbReference type="ChEBI" id="CHEBI:36264"/>
    </ligand>
</feature>
<dbReference type="PIRSF" id="PIRSF004846">
    <property type="entry name" value="ModA"/>
    <property type="match status" value="1"/>
</dbReference>
<keyword evidence="5 13" id="KW-0479">Metal-binding</keyword>
<dbReference type="GO" id="GO:0030973">
    <property type="term" value="F:molybdate ion binding"/>
    <property type="evidence" value="ECO:0007669"/>
    <property type="project" value="TreeGrafter"/>
</dbReference>
<dbReference type="SUPFAM" id="SSF53850">
    <property type="entry name" value="Periplasmic binding protein-like II"/>
    <property type="match status" value="1"/>
</dbReference>
<dbReference type="GO" id="GO:0015689">
    <property type="term" value="P:molybdate ion transport"/>
    <property type="evidence" value="ECO:0007669"/>
    <property type="project" value="InterPro"/>
</dbReference>
<evidence type="ECO:0000256" key="1">
    <source>
        <dbReference type="ARBA" id="ARBA00004236"/>
    </source>
</evidence>
<evidence type="ECO:0000313" key="15">
    <source>
        <dbReference type="EMBL" id="SDI00364.1"/>
    </source>
</evidence>
<dbReference type="OrthoDB" id="9785015at2"/>
<evidence type="ECO:0000256" key="6">
    <source>
        <dbReference type="ARBA" id="ARBA00022729"/>
    </source>
</evidence>
<keyword evidence="7" id="KW-0472">Membrane</keyword>
<dbReference type="PANTHER" id="PTHR30632:SF17">
    <property type="entry name" value="MOLYBDATE-BINDING PROTEIN MODA"/>
    <property type="match status" value="1"/>
</dbReference>
<evidence type="ECO:0000256" key="7">
    <source>
        <dbReference type="ARBA" id="ARBA00023136"/>
    </source>
</evidence>
<feature type="binding site" evidence="13">
    <location>
        <position position="145"/>
    </location>
    <ligand>
        <name>molybdate</name>
        <dbReference type="ChEBI" id="CHEBI:36264"/>
    </ligand>
</feature>
<gene>
    <name evidence="15" type="ORF">SAMN05421850_101314</name>
</gene>
<reference evidence="15 16" key="1">
    <citation type="submission" date="2016-10" db="EMBL/GenBank/DDBJ databases">
        <authorList>
            <person name="de Groot N.N."/>
        </authorList>
    </citation>
    <scope>NUCLEOTIDE SEQUENCE [LARGE SCALE GENOMIC DNA]</scope>
    <source>
        <strain evidence="15 16">DSM 28010</strain>
    </source>
</reference>
<keyword evidence="4" id="KW-1003">Cell membrane</keyword>
<accession>A0A1G8H170</accession>
<keyword evidence="16" id="KW-1185">Reference proteome</keyword>
<evidence type="ECO:0000256" key="11">
    <source>
        <dbReference type="ARBA" id="ARBA00073171"/>
    </source>
</evidence>
<evidence type="ECO:0000313" key="16">
    <source>
        <dbReference type="Proteomes" id="UP000199340"/>
    </source>
</evidence>
<name>A0A1G8H170_9RHOB</name>
<feature type="signal peptide" evidence="14">
    <location>
        <begin position="1"/>
        <end position="21"/>
    </location>
</feature>
<dbReference type="NCBIfam" id="TIGR01256">
    <property type="entry name" value="modA"/>
    <property type="match status" value="1"/>
</dbReference>
<keyword evidence="6 14" id="KW-0732">Signal</keyword>
<sequence>MRNNVLAILALIVTTAMPAHADDRPVTVFAAASLTTALTEIAERFESETGIDVVLSFAGSSALARQIEAGAPADIFISANPGWMDRIEQAGLVEPGSRHDLLGNELVLIAHGGNAAPVTLDAQTDLAAELGQGRLAMALVDAVPAGIYGKAALERLGLWGQVAGQVAQTDNVRAALALVAAGAAPLGVVYASDALAEPRVSVVARFPAETHPPILYPLADLANRDTAEESAFVDYLSGPDARAVFEAQGFSVLRP</sequence>
<dbReference type="FunFam" id="3.40.190.10:FF:000030">
    <property type="entry name" value="Molybdate ABC transporter substrate-binding protein"/>
    <property type="match status" value="1"/>
</dbReference>
<feature type="binding site" evidence="13">
    <location>
        <position position="33"/>
    </location>
    <ligand>
        <name>molybdate</name>
        <dbReference type="ChEBI" id="CHEBI:36264"/>
    </ligand>
</feature>
<dbReference type="NCBIfam" id="NF007958">
    <property type="entry name" value="PRK10677.1"/>
    <property type="match status" value="1"/>
</dbReference>
<dbReference type="Pfam" id="PF13531">
    <property type="entry name" value="SBP_bac_11"/>
    <property type="match status" value="1"/>
</dbReference>
<evidence type="ECO:0000256" key="3">
    <source>
        <dbReference type="ARBA" id="ARBA00022448"/>
    </source>
</evidence>
<keyword evidence="3" id="KW-0813">Transport</keyword>
<evidence type="ECO:0000256" key="5">
    <source>
        <dbReference type="ARBA" id="ARBA00022723"/>
    </source>
</evidence>
<dbReference type="PANTHER" id="PTHR30632">
    <property type="entry name" value="MOLYBDATE-BINDING PERIPLASMIC PROTEIN"/>
    <property type="match status" value="1"/>
</dbReference>
<comment type="function">
    <text evidence="9">Involved in the transport of molybdenum into the cell. Part of the binding-protein-dependent transport system ModABCD.</text>
</comment>
<comment type="subunit">
    <text evidence="10">The complex is composed of two ATP-binding proteins (ModC), two transmembrane proteins (ModB) and a solute-binding protein (ModA).</text>
</comment>
<protein>
    <recommendedName>
        <fullName evidence="11">Molybdate-binding protein ModA</fullName>
    </recommendedName>
    <alternativeName>
        <fullName evidence="12">Molybdate/tungstate-binding protein ModA</fullName>
    </alternativeName>
</protein>
<evidence type="ECO:0000256" key="8">
    <source>
        <dbReference type="ARBA" id="ARBA00023245"/>
    </source>
</evidence>
<proteinExistence type="inferred from homology"/>
<organism evidence="15 16">
    <name type="scientific">Lutimaribacter saemankumensis</name>
    <dbReference type="NCBI Taxonomy" id="490829"/>
    <lineage>
        <taxon>Bacteria</taxon>
        <taxon>Pseudomonadati</taxon>
        <taxon>Pseudomonadota</taxon>
        <taxon>Alphaproteobacteria</taxon>
        <taxon>Rhodobacterales</taxon>
        <taxon>Roseobacteraceae</taxon>
        <taxon>Lutimaribacter</taxon>
    </lineage>
</organism>
<evidence type="ECO:0000256" key="12">
    <source>
        <dbReference type="ARBA" id="ARBA00078141"/>
    </source>
</evidence>
<feature type="binding site" evidence="13">
    <location>
        <position position="60"/>
    </location>
    <ligand>
        <name>molybdate</name>
        <dbReference type="ChEBI" id="CHEBI:36264"/>
    </ligand>
</feature>
<evidence type="ECO:0000256" key="4">
    <source>
        <dbReference type="ARBA" id="ARBA00022475"/>
    </source>
</evidence>
<dbReference type="STRING" id="490829.SAMN05421850_101314"/>
<keyword evidence="13" id="KW-0500">Molybdenum</keyword>